<feature type="transmembrane region" description="Helical" evidence="2">
    <location>
        <begin position="192"/>
        <end position="212"/>
    </location>
</feature>
<keyword evidence="2" id="KW-0812">Transmembrane</keyword>
<dbReference type="EMBL" id="JACHIU010000001">
    <property type="protein sequence ID" value="MBB6473047.1"/>
    <property type="molecule type" value="Genomic_DNA"/>
</dbReference>
<name>A0A7X0ID39_9ACTN</name>
<feature type="transmembrane region" description="Helical" evidence="2">
    <location>
        <begin position="12"/>
        <end position="30"/>
    </location>
</feature>
<feature type="transmembrane region" description="Helical" evidence="2">
    <location>
        <begin position="169"/>
        <end position="186"/>
    </location>
</feature>
<gene>
    <name evidence="3" type="ORF">BJ992_002478</name>
</gene>
<feature type="region of interest" description="Disordered" evidence="1">
    <location>
        <begin position="33"/>
        <end position="54"/>
    </location>
</feature>
<keyword evidence="4" id="KW-1185">Reference proteome</keyword>
<dbReference type="AlphaFoldDB" id="A0A7X0ID39"/>
<evidence type="ECO:0000313" key="3">
    <source>
        <dbReference type="EMBL" id="MBB6473047.1"/>
    </source>
</evidence>
<sequence>MDLVRTVMDLLVIPLLTLVATLVAVDSWLADRRSRTRPRNTQHPGSPSAGPPHGVMYGLPDPYAPSTPYGQAPAYGGAQVRAVPPAAPSRPVSAGIALWAVPLLHVPLLGVGWWHIVAWDSIVAGSLGELTPQDLEKSPVSAFFFVLSGALLCLRLARSDDPAHDGRRWLYGTLLVADIVTAVLLIVLREQIWNYTFLPAFAVFLLLTGWSLPRGRRQYG</sequence>
<accession>A0A7X0ID39</accession>
<evidence type="ECO:0000313" key="4">
    <source>
        <dbReference type="Proteomes" id="UP000555564"/>
    </source>
</evidence>
<keyword evidence="2" id="KW-0472">Membrane</keyword>
<dbReference type="RefSeq" id="WP_184980538.1">
    <property type="nucleotide sequence ID" value="NZ_BAAALO010000093.1"/>
</dbReference>
<keyword evidence="2" id="KW-1133">Transmembrane helix</keyword>
<reference evidence="3 4" key="1">
    <citation type="submission" date="2020-08" db="EMBL/GenBank/DDBJ databases">
        <title>Sequencing the genomes of 1000 actinobacteria strains.</title>
        <authorList>
            <person name="Klenk H.-P."/>
        </authorList>
    </citation>
    <scope>NUCLEOTIDE SEQUENCE [LARGE SCALE GENOMIC DNA]</scope>
    <source>
        <strain evidence="3 4">DSM 44936</strain>
    </source>
</reference>
<feature type="transmembrane region" description="Helical" evidence="2">
    <location>
        <begin position="96"/>
        <end position="119"/>
    </location>
</feature>
<evidence type="ECO:0000256" key="1">
    <source>
        <dbReference type="SAM" id="MobiDB-lite"/>
    </source>
</evidence>
<protein>
    <submittedName>
        <fullName evidence="3">Uncharacterized protein</fullName>
    </submittedName>
</protein>
<feature type="compositionally biased region" description="Low complexity" evidence="1">
    <location>
        <begin position="43"/>
        <end position="54"/>
    </location>
</feature>
<proteinExistence type="predicted"/>
<feature type="transmembrane region" description="Helical" evidence="2">
    <location>
        <begin position="139"/>
        <end position="157"/>
    </location>
</feature>
<dbReference type="Proteomes" id="UP000555564">
    <property type="component" value="Unassembled WGS sequence"/>
</dbReference>
<evidence type="ECO:0000256" key="2">
    <source>
        <dbReference type="SAM" id="Phobius"/>
    </source>
</evidence>
<comment type="caution">
    <text evidence="3">The sequence shown here is derived from an EMBL/GenBank/DDBJ whole genome shotgun (WGS) entry which is preliminary data.</text>
</comment>
<organism evidence="3 4">
    <name type="scientific">Sphaerisporangium rubeum</name>
    <dbReference type="NCBI Taxonomy" id="321317"/>
    <lineage>
        <taxon>Bacteria</taxon>
        <taxon>Bacillati</taxon>
        <taxon>Actinomycetota</taxon>
        <taxon>Actinomycetes</taxon>
        <taxon>Streptosporangiales</taxon>
        <taxon>Streptosporangiaceae</taxon>
        <taxon>Sphaerisporangium</taxon>
    </lineage>
</organism>